<sequence>MMNAEQFIIYACPVGELGQQINLYFQKSKELCGENTAHHYMPHCSLTGFFNADQTTIHHYLNTLDKAYHQSQDISLDIKIVQMMFKPNWHGLELKASGLKHLIAHFAEIMNSQPIEEKIRLKEWLHVSFAYNFQPQHHDSLKKLAKKIIDPQASTQWELRFYHKYPDWTWTCLKSWLL</sequence>
<dbReference type="OrthoDB" id="571910at2"/>
<reference evidence="1 2" key="1">
    <citation type="submission" date="2015-06" db="EMBL/GenBank/DDBJ databases">
        <title>Draft genome assembly of filamentous brackish cyanobacterium Limnoraphis robusta strain CS-951.</title>
        <authorList>
            <person name="Willis A."/>
            <person name="Parks M."/>
            <person name="Burford M.A."/>
        </authorList>
    </citation>
    <scope>NUCLEOTIDE SEQUENCE [LARGE SCALE GENOMIC DNA]</scope>
    <source>
        <strain evidence="1 2">CS-951</strain>
    </source>
</reference>
<protein>
    <recommendedName>
        <fullName evidence="3">2'-5' RNA ligase family protein</fullName>
    </recommendedName>
</protein>
<organism evidence="1 2">
    <name type="scientific">Limnoraphis robusta CS-951</name>
    <dbReference type="NCBI Taxonomy" id="1637645"/>
    <lineage>
        <taxon>Bacteria</taxon>
        <taxon>Bacillati</taxon>
        <taxon>Cyanobacteriota</taxon>
        <taxon>Cyanophyceae</taxon>
        <taxon>Oscillatoriophycideae</taxon>
        <taxon>Oscillatoriales</taxon>
        <taxon>Sirenicapillariaceae</taxon>
        <taxon>Limnoraphis</taxon>
    </lineage>
</organism>
<name>A0A0F5YD04_9CYAN</name>
<comment type="caution">
    <text evidence="1">The sequence shown here is derived from an EMBL/GenBank/DDBJ whole genome shotgun (WGS) entry which is preliminary data.</text>
</comment>
<evidence type="ECO:0000313" key="2">
    <source>
        <dbReference type="Proteomes" id="UP000033607"/>
    </source>
</evidence>
<dbReference type="EMBL" id="LATL02000254">
    <property type="protein sequence ID" value="KKD36598.1"/>
    <property type="molecule type" value="Genomic_DNA"/>
</dbReference>
<dbReference type="AlphaFoldDB" id="A0A0F5YD04"/>
<evidence type="ECO:0000313" key="1">
    <source>
        <dbReference type="EMBL" id="KKD36598.1"/>
    </source>
</evidence>
<proteinExistence type="predicted"/>
<gene>
    <name evidence="1" type="ORF">WN50_18885</name>
</gene>
<dbReference type="Proteomes" id="UP000033607">
    <property type="component" value="Unassembled WGS sequence"/>
</dbReference>
<accession>A0A0F5YD04</accession>
<dbReference type="RefSeq" id="WP_046280132.1">
    <property type="nucleotide sequence ID" value="NZ_LATL02000254.1"/>
</dbReference>
<evidence type="ECO:0008006" key="3">
    <source>
        <dbReference type="Google" id="ProtNLM"/>
    </source>
</evidence>